<proteinExistence type="predicted"/>
<organism evidence="2 3">
    <name type="scientific">Shewanella dokdonensis</name>
    <dbReference type="NCBI Taxonomy" id="712036"/>
    <lineage>
        <taxon>Bacteria</taxon>
        <taxon>Pseudomonadati</taxon>
        <taxon>Pseudomonadota</taxon>
        <taxon>Gammaproteobacteria</taxon>
        <taxon>Alteromonadales</taxon>
        <taxon>Shewanellaceae</taxon>
        <taxon>Shewanella</taxon>
    </lineage>
</organism>
<sequence>MGWLTSVFNFFTNPVADLVGGYTERKKIAAETAADEAKAKSALKIAKLNAQARKVELDAERTAATEENDSSYDNQVLANRRDSYADEFIIAVFLGIFIAHFIPALQPYMHAGWVAMGYTGIPWWYEFVIVGICVSTLGLMRLFRIFWGVRAEAKGRG</sequence>
<dbReference type="Proteomes" id="UP000676428">
    <property type="component" value="Chromosome"/>
</dbReference>
<dbReference type="RefSeq" id="WP_213681738.1">
    <property type="nucleotide sequence ID" value="NZ_CP074572.1"/>
</dbReference>
<reference evidence="2 3" key="1">
    <citation type="journal article" date="2012" name="Int. J. Syst. Evol. Microbiol.">
        <title>Shewanella dokdonensis sp. nov., isolated from seawater.</title>
        <authorList>
            <person name="Sung H.R."/>
            <person name="Yoon J.H."/>
            <person name="Ghim S.Y."/>
        </authorList>
    </citation>
    <scope>NUCLEOTIDE SEQUENCE [LARGE SCALE GENOMIC DNA]</scope>
    <source>
        <strain evidence="2 3">DSM 23626</strain>
    </source>
</reference>
<keyword evidence="3" id="KW-1185">Reference proteome</keyword>
<accession>A0ABX8DGR6</accession>
<feature type="transmembrane region" description="Helical" evidence="1">
    <location>
        <begin position="121"/>
        <end position="140"/>
    </location>
</feature>
<evidence type="ECO:0000256" key="1">
    <source>
        <dbReference type="SAM" id="Phobius"/>
    </source>
</evidence>
<dbReference type="EMBL" id="CP074572">
    <property type="protein sequence ID" value="QVK23097.1"/>
    <property type="molecule type" value="Genomic_DNA"/>
</dbReference>
<keyword evidence="1" id="KW-0812">Transmembrane</keyword>
<protein>
    <submittedName>
        <fullName evidence="2">Uncharacterized protein</fullName>
    </submittedName>
</protein>
<evidence type="ECO:0000313" key="3">
    <source>
        <dbReference type="Proteomes" id="UP000676428"/>
    </source>
</evidence>
<keyword evidence="1" id="KW-0472">Membrane</keyword>
<name>A0ABX8DGR6_9GAMM</name>
<feature type="transmembrane region" description="Helical" evidence="1">
    <location>
        <begin position="88"/>
        <end position="109"/>
    </location>
</feature>
<evidence type="ECO:0000313" key="2">
    <source>
        <dbReference type="EMBL" id="QVK23097.1"/>
    </source>
</evidence>
<keyword evidence="1" id="KW-1133">Transmembrane helix</keyword>
<gene>
    <name evidence="2" type="ORF">KHX94_18695</name>
</gene>